<dbReference type="InterPro" id="IPR033699">
    <property type="entry name" value="POLO_box_Plk4_1"/>
</dbReference>
<feature type="active site" description="Proton acceptor" evidence="13">
    <location>
        <position position="134"/>
    </location>
</feature>
<evidence type="ECO:0000256" key="11">
    <source>
        <dbReference type="ARBA" id="ARBA00047899"/>
    </source>
</evidence>
<dbReference type="Proteomes" id="UP000678499">
    <property type="component" value="Unassembled WGS sequence"/>
</dbReference>
<dbReference type="FunFam" id="3.30.200.20:FF:000042">
    <property type="entry name" value="Aurora kinase A"/>
    <property type="match status" value="1"/>
</dbReference>
<dbReference type="EMBL" id="OA884872">
    <property type="protein sequence ID" value="CAD7281382.1"/>
    <property type="molecule type" value="Genomic_DNA"/>
</dbReference>
<dbReference type="GO" id="GO:0005524">
    <property type="term" value="F:ATP binding"/>
    <property type="evidence" value="ECO:0007669"/>
    <property type="project" value="UniProtKB-UniRule"/>
</dbReference>
<dbReference type="Gene3D" id="1.10.510.10">
    <property type="entry name" value="Transferase(Phosphotransferase) domain 1"/>
    <property type="match status" value="1"/>
</dbReference>
<dbReference type="OrthoDB" id="10004143at2759"/>
<dbReference type="SUPFAM" id="SSF56112">
    <property type="entry name" value="Protein kinase-like (PK-like)"/>
    <property type="match status" value="1"/>
</dbReference>
<evidence type="ECO:0000256" key="2">
    <source>
        <dbReference type="ARBA" id="ARBA00022490"/>
    </source>
</evidence>
<evidence type="ECO:0000259" key="17">
    <source>
        <dbReference type="PROSITE" id="PS51984"/>
    </source>
</evidence>
<dbReference type="Gene3D" id="3.30.1120.130">
    <property type="match status" value="1"/>
</dbReference>
<comment type="catalytic activity">
    <reaction evidence="12">
        <text>L-seryl-[protein] + ATP = O-phospho-L-seryl-[protein] + ADP + H(+)</text>
        <dbReference type="Rhea" id="RHEA:17989"/>
        <dbReference type="Rhea" id="RHEA-COMP:9863"/>
        <dbReference type="Rhea" id="RHEA-COMP:11604"/>
        <dbReference type="ChEBI" id="CHEBI:15378"/>
        <dbReference type="ChEBI" id="CHEBI:29999"/>
        <dbReference type="ChEBI" id="CHEBI:30616"/>
        <dbReference type="ChEBI" id="CHEBI:83421"/>
        <dbReference type="ChEBI" id="CHEBI:456216"/>
        <dbReference type="EC" id="2.7.11.1"/>
    </reaction>
</comment>
<evidence type="ECO:0000259" key="16">
    <source>
        <dbReference type="PROSITE" id="PS50011"/>
    </source>
</evidence>
<reference evidence="19" key="1">
    <citation type="submission" date="2020-11" db="EMBL/GenBank/DDBJ databases">
        <authorList>
            <person name="Tran Van P."/>
        </authorList>
    </citation>
    <scope>NUCLEOTIDE SEQUENCE</scope>
</reference>
<evidence type="ECO:0000256" key="10">
    <source>
        <dbReference type="ARBA" id="ARBA00030924"/>
    </source>
</evidence>
<dbReference type="InterPro" id="IPR008266">
    <property type="entry name" value="Tyr_kinase_AS"/>
</dbReference>
<dbReference type="GO" id="GO:0004674">
    <property type="term" value="F:protein serine/threonine kinase activity"/>
    <property type="evidence" value="ECO:0007669"/>
    <property type="project" value="UniProtKB-KW"/>
</dbReference>
<proteinExistence type="predicted"/>
<evidence type="ECO:0000256" key="1">
    <source>
        <dbReference type="ARBA" id="ARBA00004114"/>
    </source>
</evidence>
<dbReference type="InterPro" id="IPR046437">
    <property type="entry name" value="Ser_Thr-PK_POLO_box_1_sf"/>
</dbReference>
<dbReference type="AlphaFoldDB" id="A0A7R9BTN0"/>
<dbReference type="PROSITE" id="PS00107">
    <property type="entry name" value="PROTEIN_KINASE_ATP"/>
    <property type="match status" value="1"/>
</dbReference>
<evidence type="ECO:0000256" key="8">
    <source>
        <dbReference type="ARBA" id="ARBA00023212"/>
    </source>
</evidence>
<evidence type="ECO:0000256" key="9">
    <source>
        <dbReference type="ARBA" id="ARBA00030429"/>
    </source>
</evidence>
<comment type="subcellular location">
    <subcellularLocation>
        <location evidence="1">Cytoplasm</location>
        <location evidence="1">Cytoskeleton</location>
        <location evidence="1">Microtubule organizing center</location>
        <location evidence="1">Centrosome</location>
        <location evidence="1">Centriole</location>
    </subcellularLocation>
</comment>
<dbReference type="PROSITE" id="PS00109">
    <property type="entry name" value="PROTEIN_KINASE_TYR"/>
    <property type="match status" value="1"/>
</dbReference>
<accession>A0A7R9BTN0</accession>
<dbReference type="InterPro" id="IPR030616">
    <property type="entry name" value="Aur-like"/>
</dbReference>
<name>A0A7R9BTN0_9CRUS</name>
<evidence type="ECO:0000256" key="13">
    <source>
        <dbReference type="PIRSR" id="PIRSR630616-1"/>
    </source>
</evidence>
<dbReference type="Pfam" id="PF18190">
    <property type="entry name" value="Plk4_PB1"/>
    <property type="match status" value="1"/>
</dbReference>
<feature type="binding site" evidence="14 15">
    <location>
        <position position="39"/>
    </location>
    <ligand>
        <name>ATP</name>
        <dbReference type="ChEBI" id="CHEBI:30616"/>
    </ligand>
</feature>
<keyword evidence="2" id="KW-0963">Cytoplasm</keyword>
<dbReference type="EMBL" id="CAJPEX010002835">
    <property type="protein sequence ID" value="CAG0921534.1"/>
    <property type="molecule type" value="Genomic_DNA"/>
</dbReference>
<evidence type="ECO:0000256" key="3">
    <source>
        <dbReference type="ARBA" id="ARBA00022527"/>
    </source>
</evidence>
<evidence type="ECO:0000256" key="14">
    <source>
        <dbReference type="PIRSR" id="PIRSR630616-2"/>
    </source>
</evidence>
<evidence type="ECO:0000256" key="5">
    <source>
        <dbReference type="ARBA" id="ARBA00022741"/>
    </source>
</evidence>
<gene>
    <name evidence="19" type="ORF">NMOB1V02_LOCUS9029</name>
</gene>
<dbReference type="PROSITE" id="PS50011">
    <property type="entry name" value="PROTEIN_KINASE_DOM"/>
    <property type="match status" value="1"/>
</dbReference>
<evidence type="ECO:0000256" key="12">
    <source>
        <dbReference type="ARBA" id="ARBA00048679"/>
    </source>
</evidence>
<dbReference type="FunFam" id="1.10.510.10:FF:000571">
    <property type="entry name" value="Maternal embryonic leucine zipper kinase"/>
    <property type="match status" value="1"/>
</dbReference>
<dbReference type="Gene3D" id="3.30.1120.120">
    <property type="match status" value="1"/>
</dbReference>
<organism evidence="19">
    <name type="scientific">Notodromas monacha</name>
    <dbReference type="NCBI Taxonomy" id="399045"/>
    <lineage>
        <taxon>Eukaryota</taxon>
        <taxon>Metazoa</taxon>
        <taxon>Ecdysozoa</taxon>
        <taxon>Arthropoda</taxon>
        <taxon>Crustacea</taxon>
        <taxon>Oligostraca</taxon>
        <taxon>Ostracoda</taxon>
        <taxon>Podocopa</taxon>
        <taxon>Podocopida</taxon>
        <taxon>Cypridocopina</taxon>
        <taxon>Cypridoidea</taxon>
        <taxon>Cyprididae</taxon>
        <taxon>Notodromas</taxon>
    </lineage>
</organism>
<evidence type="ECO:0000259" key="18">
    <source>
        <dbReference type="PROSITE" id="PS51985"/>
    </source>
</evidence>
<keyword evidence="4" id="KW-0808">Transferase</keyword>
<dbReference type="Pfam" id="PF00069">
    <property type="entry name" value="Pkinase"/>
    <property type="match status" value="1"/>
</dbReference>
<keyword evidence="3" id="KW-0723">Serine/threonine-protein kinase</keyword>
<dbReference type="InterPro" id="IPR000719">
    <property type="entry name" value="Prot_kinase_dom"/>
</dbReference>
<protein>
    <recommendedName>
        <fullName evidence="10">Serine/threonine-protein kinase SAK</fullName>
    </recommendedName>
    <alternativeName>
        <fullName evidence="9">Serine/threonine-protein kinase Sak</fullName>
    </alternativeName>
</protein>
<evidence type="ECO:0000256" key="15">
    <source>
        <dbReference type="PROSITE-ProRule" id="PRU10141"/>
    </source>
</evidence>
<dbReference type="InterPro" id="IPR033698">
    <property type="entry name" value="POLO_box_Plk4_2"/>
</dbReference>
<comment type="catalytic activity">
    <reaction evidence="11">
        <text>L-threonyl-[protein] + ATP = O-phospho-L-threonyl-[protein] + ADP + H(+)</text>
        <dbReference type="Rhea" id="RHEA:46608"/>
        <dbReference type="Rhea" id="RHEA-COMP:11060"/>
        <dbReference type="Rhea" id="RHEA-COMP:11605"/>
        <dbReference type="ChEBI" id="CHEBI:15378"/>
        <dbReference type="ChEBI" id="CHEBI:30013"/>
        <dbReference type="ChEBI" id="CHEBI:30616"/>
        <dbReference type="ChEBI" id="CHEBI:61977"/>
        <dbReference type="ChEBI" id="CHEBI:456216"/>
        <dbReference type="EC" id="2.7.11.1"/>
    </reaction>
</comment>
<dbReference type="InterPro" id="IPR017441">
    <property type="entry name" value="Protein_kinase_ATP_BS"/>
</dbReference>
<dbReference type="InterPro" id="IPR047108">
    <property type="entry name" value="Plk4-like_POLO_box_2_sf"/>
</dbReference>
<evidence type="ECO:0000256" key="4">
    <source>
        <dbReference type="ARBA" id="ARBA00022679"/>
    </source>
</evidence>
<evidence type="ECO:0000313" key="20">
    <source>
        <dbReference type="Proteomes" id="UP000678499"/>
    </source>
</evidence>
<sequence length="785" mass="88415">MATGTCLQDFEVGKLLGSGGFADVHRGICRATGEEVALKIMDKKKIQDMNLAKRVSNEIKLHKSLNHPSIVELLTSFEDDKYVYLILELCHEGDLQTYLKRNGGRLAERDAAVVMFHVADGLRYLQSRHIVHRDLTLRNLLVTKSGYVKIADFGLAVQLKRPNQRQMTMCGTLPSLAPEVVSKHSHGMESDIWGLGCVFYTIVVGKQPFKTNEFQKTVQKIVHEDVKIPSAVSELAQDLIRQMLTKRPEERIKLDDVLKHPFFRKWPDLKQLTGQLVMENSADSGLVTMSSNAGFQRTCQTIQEEENTRIQEFSTVSCCGHSKRSCCCPEYAPYEVLRSAPNLIASERPTRRSRSCSSNRETRNTRSLTGNCAFLGSCNRIGREPHESVSAIQRYGSTQHLHSNGTCCGDVPLCSRWLRPTRLREKTVVFTILEGGEVVLEFLHKMPENGSLRVVEVFRVSNDGLSIRMYRPKNAQFIEDGLPVEPNNSAKEEHFSFESLPEKHRKKYLRAELFVSLAKAKTPKITFFSDLAKICLMQNEPDPDYESKFYSGGKLVRMKTRGITVTTKDGSKWEIKMENEAGIFKNEAKLMWDHTQKVLEHCRSIERVLESTRTEMNCFPLVMGTPPSVNKNSRHGHRVTTSKMFGQGLSVQNSSTIPSASASRKIDVSVASCRENSYPVQARSGLRKVPEGYTRIDHIGWAAWDSDGLLTILFENGAELRVPSDSAASLEARMSSTSEWNRYPDRNSMPNAVRQLLSQVPSVLEVLTRKRSLVSATHTAPVCIR</sequence>
<dbReference type="PROSITE" id="PS51984">
    <property type="entry name" value="CPB1"/>
    <property type="match status" value="1"/>
</dbReference>
<keyword evidence="5 14" id="KW-0547">Nucleotide-binding</keyword>
<keyword evidence="8" id="KW-0206">Cytoskeleton</keyword>
<dbReference type="Pfam" id="PF18409">
    <property type="entry name" value="Plk4_PB2"/>
    <property type="match status" value="1"/>
</dbReference>
<dbReference type="Gene3D" id="2.40.50.930">
    <property type="match status" value="1"/>
</dbReference>
<evidence type="ECO:0000256" key="6">
    <source>
        <dbReference type="ARBA" id="ARBA00022777"/>
    </source>
</evidence>
<keyword evidence="20" id="KW-1185">Reference proteome</keyword>
<feature type="domain" description="Protein kinase" evidence="16">
    <location>
        <begin position="10"/>
        <end position="263"/>
    </location>
</feature>
<dbReference type="GO" id="GO:0005814">
    <property type="term" value="C:centriole"/>
    <property type="evidence" value="ECO:0007669"/>
    <property type="project" value="UniProtKB-SubCell"/>
</dbReference>
<dbReference type="PANTHER" id="PTHR24350">
    <property type="entry name" value="SERINE/THREONINE-PROTEIN KINASE IAL-RELATED"/>
    <property type="match status" value="1"/>
</dbReference>
<evidence type="ECO:0000313" key="19">
    <source>
        <dbReference type="EMBL" id="CAD7281382.1"/>
    </source>
</evidence>
<keyword evidence="7 14" id="KW-0067">ATP-binding</keyword>
<feature type="domain" description="Cryptic POLO box 2 (CPB2)" evidence="18">
    <location>
        <begin position="522"/>
        <end position="633"/>
    </location>
</feature>
<dbReference type="InterPro" id="IPR011009">
    <property type="entry name" value="Kinase-like_dom_sf"/>
</dbReference>
<keyword evidence="6" id="KW-0418">Kinase</keyword>
<evidence type="ECO:0000256" key="7">
    <source>
        <dbReference type="ARBA" id="ARBA00022840"/>
    </source>
</evidence>
<feature type="binding site" evidence="14">
    <location>
        <position position="152"/>
    </location>
    <ligand>
        <name>ATP</name>
        <dbReference type="ChEBI" id="CHEBI:30616"/>
    </ligand>
</feature>
<feature type="domain" description="Cryptic POLO box 1 (CPB1)" evidence="17">
    <location>
        <begin position="405"/>
        <end position="521"/>
    </location>
</feature>
<dbReference type="PROSITE" id="PS51985">
    <property type="entry name" value="CPB2"/>
    <property type="match status" value="1"/>
</dbReference>